<dbReference type="AlphaFoldDB" id="A0A077NBY7"/>
<evidence type="ECO:0000313" key="1">
    <source>
        <dbReference type="EMBL" id="CDG96484.1"/>
    </source>
</evidence>
<dbReference type="Proteomes" id="UP000028511">
    <property type="component" value="Unassembled WGS sequence"/>
</dbReference>
<dbReference type="HOGENOM" id="CLU_1815081_0_0_6"/>
<proteinExistence type="predicted"/>
<organism evidence="1 2">
    <name type="scientific">Xenorhabdus bovienii str. puntauvense</name>
    <dbReference type="NCBI Taxonomy" id="1398201"/>
    <lineage>
        <taxon>Bacteria</taxon>
        <taxon>Pseudomonadati</taxon>
        <taxon>Pseudomonadota</taxon>
        <taxon>Gammaproteobacteria</taxon>
        <taxon>Enterobacterales</taxon>
        <taxon>Morganellaceae</taxon>
        <taxon>Xenorhabdus</taxon>
    </lineage>
</organism>
<accession>A0A077NBY7</accession>
<evidence type="ECO:0000313" key="2">
    <source>
        <dbReference type="Proteomes" id="UP000028511"/>
    </source>
</evidence>
<comment type="caution">
    <text evidence="1">The sequence shown here is derived from an EMBL/GenBank/DDBJ whole genome shotgun (WGS) entry which is preliminary data.</text>
</comment>
<dbReference type="EMBL" id="CBSW010000125">
    <property type="protein sequence ID" value="CDG96484.1"/>
    <property type="molecule type" value="Genomic_DNA"/>
</dbReference>
<reference evidence="1" key="1">
    <citation type="submission" date="2013-07" db="EMBL/GenBank/DDBJ databases">
        <title>Sub-species coevolution in mutualistic symbiosis.</title>
        <authorList>
            <person name="Murfin K."/>
            <person name="Klassen J."/>
            <person name="Lee M."/>
            <person name="Forst S."/>
            <person name="Stock P."/>
            <person name="Goodrich-Blair H."/>
        </authorList>
    </citation>
    <scope>NUCLEOTIDE SEQUENCE [LARGE SCALE GENOMIC DNA]</scope>
    <source>
        <strain evidence="1">Puntauvense</strain>
    </source>
</reference>
<protein>
    <submittedName>
        <fullName evidence="1">Uncharacterized protein</fullName>
    </submittedName>
</protein>
<name>A0A077NBY7_XENBV</name>
<gene>
    <name evidence="1" type="ORF">XBP1_2100015</name>
</gene>
<sequence length="142" mass="16508">MVHHFTMWVIHSLRDIQILQLLFKQKKDSGIGAILLSNRRLAQPLGSIPRDWSSLRSTRLIHVARVESPSIFACSSSCCLNSSVNLIWYWGDRFSFCIDMVITQRYCKLHGNDHFNSDYQIKQRPVVLATHTGRLTNNRYME</sequence>